<feature type="region of interest" description="Disordered" evidence="3">
    <location>
        <begin position="37"/>
        <end position="95"/>
    </location>
</feature>
<feature type="compositionally biased region" description="Basic and acidic residues" evidence="3">
    <location>
        <begin position="331"/>
        <end position="341"/>
    </location>
</feature>
<feature type="domain" description="WW" evidence="4">
    <location>
        <begin position="195"/>
        <end position="229"/>
    </location>
</feature>
<feature type="region of interest" description="Disordered" evidence="3">
    <location>
        <begin position="238"/>
        <end position="353"/>
    </location>
</feature>
<dbReference type="InterPro" id="IPR036020">
    <property type="entry name" value="WW_dom_sf"/>
</dbReference>
<dbReference type="PANTHER" id="PTHR24119">
    <property type="entry name" value="ACYL-COA-BINDING DOMAIN-CONTAINING PROTEIN 6"/>
    <property type="match status" value="1"/>
</dbReference>
<feature type="compositionally biased region" description="Low complexity" evidence="3">
    <location>
        <begin position="1199"/>
        <end position="1223"/>
    </location>
</feature>
<accession>A0A8J2WIX1</accession>
<dbReference type="InterPro" id="IPR002110">
    <property type="entry name" value="Ankyrin_rpt"/>
</dbReference>
<dbReference type="PROSITE" id="PS50020">
    <property type="entry name" value="WW_DOMAIN_2"/>
    <property type="match status" value="2"/>
</dbReference>
<evidence type="ECO:0000259" key="4">
    <source>
        <dbReference type="PROSITE" id="PS50020"/>
    </source>
</evidence>
<dbReference type="SMART" id="SM00248">
    <property type="entry name" value="ANK"/>
    <property type="match status" value="2"/>
</dbReference>
<dbReference type="PROSITE" id="PS50096">
    <property type="entry name" value="IQ"/>
    <property type="match status" value="1"/>
</dbReference>
<dbReference type="EMBL" id="CAKKNE010000003">
    <property type="protein sequence ID" value="CAH0370620.1"/>
    <property type="molecule type" value="Genomic_DNA"/>
</dbReference>
<feature type="compositionally biased region" description="Basic residues" evidence="3">
    <location>
        <begin position="65"/>
        <end position="78"/>
    </location>
</feature>
<name>A0A8J2WIX1_9STRA</name>
<dbReference type="Pfam" id="PF12796">
    <property type="entry name" value="Ank_2"/>
    <property type="match status" value="1"/>
</dbReference>
<evidence type="ECO:0000256" key="1">
    <source>
        <dbReference type="ARBA" id="ARBA00023121"/>
    </source>
</evidence>
<feature type="compositionally biased region" description="Basic and acidic residues" evidence="3">
    <location>
        <begin position="1147"/>
        <end position="1160"/>
    </location>
</feature>
<feature type="compositionally biased region" description="Polar residues" evidence="3">
    <location>
        <begin position="1267"/>
        <end position="1278"/>
    </location>
</feature>
<comment type="caution">
    <text evidence="5">The sequence shown here is derived from an EMBL/GenBank/DDBJ whole genome shotgun (WGS) entry which is preliminary data.</text>
</comment>
<evidence type="ECO:0000256" key="2">
    <source>
        <dbReference type="PROSITE-ProRule" id="PRU00023"/>
    </source>
</evidence>
<dbReference type="SUPFAM" id="SSF48403">
    <property type="entry name" value="Ankyrin repeat"/>
    <property type="match status" value="1"/>
</dbReference>
<feature type="compositionally biased region" description="Basic and acidic residues" evidence="3">
    <location>
        <begin position="38"/>
        <end position="59"/>
    </location>
</feature>
<reference evidence="5" key="1">
    <citation type="submission" date="2021-11" db="EMBL/GenBank/DDBJ databases">
        <authorList>
            <consortium name="Genoscope - CEA"/>
            <person name="William W."/>
        </authorList>
    </citation>
    <scope>NUCLEOTIDE SEQUENCE</scope>
</reference>
<dbReference type="PROSITE" id="PS50297">
    <property type="entry name" value="ANK_REP_REGION"/>
    <property type="match status" value="2"/>
</dbReference>
<evidence type="ECO:0000313" key="5">
    <source>
        <dbReference type="EMBL" id="CAH0370620.1"/>
    </source>
</evidence>
<feature type="repeat" description="ANK" evidence="2">
    <location>
        <begin position="1613"/>
        <end position="1645"/>
    </location>
</feature>
<keyword evidence="6" id="KW-1185">Reference proteome</keyword>
<dbReference type="Pfam" id="PF00397">
    <property type="entry name" value="WW"/>
    <property type="match status" value="1"/>
</dbReference>
<dbReference type="OrthoDB" id="341259at2759"/>
<evidence type="ECO:0000256" key="3">
    <source>
        <dbReference type="SAM" id="MobiDB-lite"/>
    </source>
</evidence>
<dbReference type="SUPFAM" id="SSF51045">
    <property type="entry name" value="WW domain"/>
    <property type="match status" value="1"/>
</dbReference>
<protein>
    <recommendedName>
        <fullName evidence="4">WW domain-containing protein</fullName>
    </recommendedName>
</protein>
<feature type="domain" description="WW" evidence="4">
    <location>
        <begin position="1036"/>
        <end position="1063"/>
    </location>
</feature>
<dbReference type="PROSITE" id="PS50088">
    <property type="entry name" value="ANK_REPEAT"/>
    <property type="match status" value="2"/>
</dbReference>
<dbReference type="CDD" id="cd00201">
    <property type="entry name" value="WW"/>
    <property type="match status" value="2"/>
</dbReference>
<dbReference type="Gene3D" id="1.25.40.20">
    <property type="entry name" value="Ankyrin repeat-containing domain"/>
    <property type="match status" value="1"/>
</dbReference>
<keyword evidence="1" id="KW-0446">Lipid-binding</keyword>
<dbReference type="PANTHER" id="PTHR24119:SF0">
    <property type="entry name" value="ACYL-COA-BINDING DOMAIN-CONTAINING PROTEIN 6"/>
    <property type="match status" value="1"/>
</dbReference>
<feature type="region of interest" description="Disordered" evidence="3">
    <location>
        <begin position="1102"/>
        <end position="1223"/>
    </location>
</feature>
<sequence>MKDYFRKSKADPLLAATVIPGWTEELASLDAETTRLLADVRGDKRPRKDTSRAAKDKLDSQPVVTKRKTPKKKKRVKRVTPPPEEPPTAPSRTEIERANIEFTQQASEVHEGADSYIPDVGVRLQHLADERKRLAVIARANAERAVQRAYASTERKARSHRLAEDEAALMVQRNYRGKLGKRAYDLEREERHLHEQIEKRWVEVCDRDTGESWYFNTMTQQSQWDAPTSMTGVVPTTDETVTLPPLKPVIPQDVERPSTSSSLSEQRELARASLELPADPIQDPVRHSVERKKKYIPSLEALHTSTGSEAPARIPSPQARPPEPGSALYEGEEHPLREPRQQSRGGEGPLFLPNGRARKEALKAAVAETLQTKKFDSVETLMNSHRDQLRREASMLEYAVSEGIVDTDSREKIFGDDRPRMSAVSVLMKNSEIAAKKQQARLDQYKWKDKTMALRHVEHDGFGAPPDSDAPPKPDPALLLGEEVPDFSSDKPQKICFNCWSSGRRNCKIHAIEEDFTDASKSMLMCQNWNLEDLERRYRSEEIQELFQKSVSSLRYCQERKCFIATVEQKHPIYRLLFAQVGKCNFTMRRKLHTRVWIASLVEELRCGKIKVPGAKDSGNMLRLRNTLMNGIFVRGFTRKTRHRRPLAPVTGTSFPEVTGRQTYLLEYDTPGKQILKWHPVWRGAGPDFPEKYNQTEYAFILSPPLPYPDKLYQPQVYPLPAPRTIPMPEPTYSHDAAPLARNRFVEENHAVAWFERFAAAMTRDSVNAAMSTVRTLSPVAGMALLRRTKYPSPHTVKFATFARKPTPGNRAVGGLAAELTLYQLVQAVVPPQFGNFSVMERQAIVSEISAEITAAFPTYAVLPIAQVFVSRALEHILNYRKVPTICIATVVLRFQRHYFGKNREFQTGESSDVGFRTSCHAAGFEHIVITETHLRTFLPSDEIAEPNAPGANETNTTKVDHTYPFCEPSSRNNTTLDFYHLLLVDHASANKEQIFTNLGVQQCGEFMHRADPSRPLGQFVSLIYRSWAFVQRSLFEEYRTDDGIAYWYNRRTGETHWERPLADCEQLGVMDGGVRVDYEDDYRDPKIPVKQRPTHQVRTLINKHHEEPEEVKERRDAVNRDINARRDNGTLPPKENADPVQVRTRPTLEELSRRNRDAKPPSAGLAAAQLGKDATPARAVVGKDETPPPTDRPGTAGTFPSRPSTAAATPPSTAATTTPAQLSAADKISSEIAAALLPAIQQGTTNPLDLLKLGLGLGMGLGATNSAAFQPPSSDPLTSAARRRSNSISSDEGSVGIVGEELGPEGRMDPEHLKDAAQRRDNAQKLGVPIGVPGSTLQNPEMDELPHDDEEAQRAYYEKEGTDELTTTDVFQGVTKVELSAPPDEELPPPIVFLGDRKKDIEGTAPVVVYPDQHLEREALARGFSTHDVAGLGTSFVNDGVGEGQKYISSEIHKDTLLRRAAEPLPEGFFQAIHATHVGTAQVDYLPWIPNLPQARPIGRIKPRPAAEDWLAVGFDPWSAGKDPLSIEFIGSLAAKAEQVLEQAPQKIEESFIDVTDRQGMAAQEAEAAQQNKLSDDFEQVASWARHSRYRDIENAMNQPDWMLPIDYQDELGNTLLSIAVQNGNKRIAKLCLRRGANVNLPNNTGQTVLHYAYAYGFEDLAEYLKSKGADDRPKNADGLTCYEGLSMEEIEQI</sequence>
<dbReference type="Gene3D" id="2.20.70.10">
    <property type="match status" value="2"/>
</dbReference>
<dbReference type="SMART" id="SM00456">
    <property type="entry name" value="WW"/>
    <property type="match status" value="2"/>
</dbReference>
<feature type="compositionally biased region" description="Basic and acidic residues" evidence="3">
    <location>
        <begin position="1104"/>
        <end position="1129"/>
    </location>
</feature>
<dbReference type="InterPro" id="IPR001202">
    <property type="entry name" value="WW_dom"/>
</dbReference>
<dbReference type="Proteomes" id="UP000789595">
    <property type="component" value="Unassembled WGS sequence"/>
</dbReference>
<keyword evidence="2" id="KW-0040">ANK repeat</keyword>
<feature type="repeat" description="ANK" evidence="2">
    <location>
        <begin position="1646"/>
        <end position="1678"/>
    </location>
</feature>
<feature type="compositionally biased region" description="Pro residues" evidence="3">
    <location>
        <begin position="80"/>
        <end position="89"/>
    </location>
</feature>
<organism evidence="5 6">
    <name type="scientific">Pelagomonas calceolata</name>
    <dbReference type="NCBI Taxonomy" id="35677"/>
    <lineage>
        <taxon>Eukaryota</taxon>
        <taxon>Sar</taxon>
        <taxon>Stramenopiles</taxon>
        <taxon>Ochrophyta</taxon>
        <taxon>Pelagophyceae</taxon>
        <taxon>Pelagomonadales</taxon>
        <taxon>Pelagomonadaceae</taxon>
        <taxon>Pelagomonas</taxon>
    </lineage>
</organism>
<dbReference type="GO" id="GO:0000062">
    <property type="term" value="F:fatty-acyl-CoA binding"/>
    <property type="evidence" value="ECO:0007669"/>
    <property type="project" value="TreeGrafter"/>
</dbReference>
<proteinExistence type="predicted"/>
<feature type="region of interest" description="Disordered" evidence="3">
    <location>
        <begin position="1267"/>
        <end position="1298"/>
    </location>
</feature>
<gene>
    <name evidence="5" type="ORF">PECAL_3P05160</name>
</gene>
<dbReference type="InterPro" id="IPR036770">
    <property type="entry name" value="Ankyrin_rpt-contain_sf"/>
</dbReference>
<evidence type="ECO:0000313" key="6">
    <source>
        <dbReference type="Proteomes" id="UP000789595"/>
    </source>
</evidence>